<comment type="subcellular location">
    <subcellularLocation>
        <location evidence="1">Cell membrane</location>
        <topology evidence="1">Single-pass membrane protein</topology>
    </subcellularLocation>
    <subcellularLocation>
        <location evidence="7">Cell membrane</location>
        <topology evidence="7">Single-pass type II membrane protein</topology>
    </subcellularLocation>
</comment>
<evidence type="ECO:0000256" key="1">
    <source>
        <dbReference type="ARBA" id="ARBA00004162"/>
    </source>
</evidence>
<dbReference type="AlphaFoldDB" id="A0A934RW88"/>
<keyword evidence="4 7" id="KW-0812">Transmembrane</keyword>
<dbReference type="EMBL" id="JAENIL010000019">
    <property type="protein sequence ID" value="MBK1877513.1"/>
    <property type="molecule type" value="Genomic_DNA"/>
</dbReference>
<proteinExistence type="inferred from homology"/>
<dbReference type="GO" id="GO:0015031">
    <property type="term" value="P:protein transport"/>
    <property type="evidence" value="ECO:0007669"/>
    <property type="project" value="UniProtKB-KW"/>
</dbReference>
<keyword evidence="7" id="KW-0653">Protein transport</keyword>
<evidence type="ECO:0000256" key="5">
    <source>
        <dbReference type="ARBA" id="ARBA00022989"/>
    </source>
</evidence>
<dbReference type="GO" id="GO:0022857">
    <property type="term" value="F:transmembrane transporter activity"/>
    <property type="evidence" value="ECO:0007669"/>
    <property type="project" value="InterPro"/>
</dbReference>
<evidence type="ECO:0000313" key="9">
    <source>
        <dbReference type="EMBL" id="MBK1877513.1"/>
    </source>
</evidence>
<dbReference type="PANTHER" id="PTHR30558:SF7">
    <property type="entry name" value="TOL-PAL SYSTEM PROTEIN TOLR"/>
    <property type="match status" value="1"/>
</dbReference>
<keyword evidence="10" id="KW-1185">Reference proteome</keyword>
<comment type="similarity">
    <text evidence="2 7">Belongs to the ExbD/TolR family.</text>
</comment>
<gene>
    <name evidence="9" type="ORF">JIN87_11590</name>
</gene>
<dbReference type="InterPro" id="IPR003400">
    <property type="entry name" value="ExbD"/>
</dbReference>
<keyword evidence="5 8" id="KW-1133">Transmembrane helix</keyword>
<keyword evidence="3" id="KW-1003">Cell membrane</keyword>
<sequence>MARSFHRKRSLEPNSELNVTALIDLGFALLIIFMISTPLIEKEQVMEVDLPVADPNQSNEAPPKSVDITIMLSGGYRVDGVQMGEPELEDRLAEYSTMPKAPVLSIRADADTPYQTYIRLLDLLKEYKLSKINLVTKPDE</sequence>
<name>A0A934RW88_9BACT</name>
<dbReference type="RefSeq" id="WP_200355726.1">
    <property type="nucleotide sequence ID" value="NZ_JAENIL010000019.1"/>
</dbReference>
<comment type="caution">
    <text evidence="9">The sequence shown here is derived from an EMBL/GenBank/DDBJ whole genome shotgun (WGS) entry which is preliminary data.</text>
</comment>
<protein>
    <submittedName>
        <fullName evidence="9">Biopolymer transporter ExbD</fullName>
    </submittedName>
</protein>
<feature type="transmembrane region" description="Helical" evidence="8">
    <location>
        <begin position="21"/>
        <end position="40"/>
    </location>
</feature>
<accession>A0A934RW88</accession>
<dbReference type="Gene3D" id="3.30.420.270">
    <property type="match status" value="1"/>
</dbReference>
<dbReference type="GO" id="GO:0005886">
    <property type="term" value="C:plasma membrane"/>
    <property type="evidence" value="ECO:0007669"/>
    <property type="project" value="UniProtKB-SubCell"/>
</dbReference>
<keyword evidence="7" id="KW-0813">Transport</keyword>
<evidence type="ECO:0000256" key="2">
    <source>
        <dbReference type="ARBA" id="ARBA00005811"/>
    </source>
</evidence>
<evidence type="ECO:0000313" key="10">
    <source>
        <dbReference type="Proteomes" id="UP000617628"/>
    </source>
</evidence>
<reference evidence="9" key="1">
    <citation type="submission" date="2021-01" db="EMBL/GenBank/DDBJ databases">
        <title>Modified the classification status of verrucomicrobia.</title>
        <authorList>
            <person name="Feng X."/>
        </authorList>
    </citation>
    <scope>NUCLEOTIDE SEQUENCE</scope>
    <source>
        <strain evidence="9">KCTC 13126</strain>
    </source>
</reference>
<keyword evidence="6 8" id="KW-0472">Membrane</keyword>
<evidence type="ECO:0000256" key="7">
    <source>
        <dbReference type="RuleBase" id="RU003879"/>
    </source>
</evidence>
<dbReference type="PANTHER" id="PTHR30558">
    <property type="entry name" value="EXBD MEMBRANE COMPONENT OF PMF-DRIVEN MACROMOLECULE IMPORT SYSTEM"/>
    <property type="match status" value="1"/>
</dbReference>
<dbReference type="Proteomes" id="UP000617628">
    <property type="component" value="Unassembled WGS sequence"/>
</dbReference>
<evidence type="ECO:0000256" key="3">
    <source>
        <dbReference type="ARBA" id="ARBA00022475"/>
    </source>
</evidence>
<dbReference type="Pfam" id="PF02472">
    <property type="entry name" value="ExbD"/>
    <property type="match status" value="1"/>
</dbReference>
<evidence type="ECO:0000256" key="4">
    <source>
        <dbReference type="ARBA" id="ARBA00022692"/>
    </source>
</evidence>
<evidence type="ECO:0000256" key="6">
    <source>
        <dbReference type="ARBA" id="ARBA00023136"/>
    </source>
</evidence>
<evidence type="ECO:0000256" key="8">
    <source>
        <dbReference type="SAM" id="Phobius"/>
    </source>
</evidence>
<organism evidence="9 10">
    <name type="scientific">Pelagicoccus mobilis</name>
    <dbReference type="NCBI Taxonomy" id="415221"/>
    <lineage>
        <taxon>Bacteria</taxon>
        <taxon>Pseudomonadati</taxon>
        <taxon>Verrucomicrobiota</taxon>
        <taxon>Opitutia</taxon>
        <taxon>Puniceicoccales</taxon>
        <taxon>Pelagicoccaceae</taxon>
        <taxon>Pelagicoccus</taxon>
    </lineage>
</organism>